<dbReference type="CDD" id="cd22823">
    <property type="entry name" value="Gal_Rha_Lectin"/>
    <property type="match status" value="1"/>
</dbReference>
<proteinExistence type="predicted"/>
<sequence>MNEIVLRNILLLLSLFKVVKLNEGTLIQACRNEILTLQCPQTTNISIINMWLGRSRRNNPEEPRCLGDHILCKMPLEDVHPEKYKAIMNQCEGKSKCSFDTGGRVQITRCNNRDSSVFIVENVCLDDKSNNKSKNTMVDKPKTNIESEMGIIIGVTVAGCLCVLLIVGLISKYGVTLSRVRKPRQNSEYKAECITQDGTRPPQLPERTNLPINTVSETVCENDTIKKKELLDENNVRDVDSDNIYAEIISTEEDDNLNLYGKNNYYLALME</sequence>
<organism evidence="1 2">
    <name type="scientific">Owenia fusiformis</name>
    <name type="common">Polychaete worm</name>
    <dbReference type="NCBI Taxonomy" id="6347"/>
    <lineage>
        <taxon>Eukaryota</taxon>
        <taxon>Metazoa</taxon>
        <taxon>Spiralia</taxon>
        <taxon>Lophotrochozoa</taxon>
        <taxon>Annelida</taxon>
        <taxon>Polychaeta</taxon>
        <taxon>Sedentaria</taxon>
        <taxon>Canalipalpata</taxon>
        <taxon>Sabellida</taxon>
        <taxon>Oweniida</taxon>
        <taxon>Oweniidae</taxon>
        <taxon>Owenia</taxon>
    </lineage>
</organism>
<name>A0A8J1TBM2_OWEFU</name>
<dbReference type="Proteomes" id="UP000749559">
    <property type="component" value="Unassembled WGS sequence"/>
</dbReference>
<dbReference type="EMBL" id="CAIIXF020000011">
    <property type="protein sequence ID" value="CAH1799674.1"/>
    <property type="molecule type" value="Genomic_DNA"/>
</dbReference>
<keyword evidence="2" id="KW-1185">Reference proteome</keyword>
<dbReference type="Gene3D" id="2.60.120.740">
    <property type="match status" value="1"/>
</dbReference>
<reference evidence="1" key="1">
    <citation type="submission" date="2022-03" db="EMBL/GenBank/DDBJ databases">
        <authorList>
            <person name="Martin C."/>
        </authorList>
    </citation>
    <scope>NUCLEOTIDE SEQUENCE</scope>
</reference>
<gene>
    <name evidence="1" type="ORF">OFUS_LOCUS23656</name>
</gene>
<evidence type="ECO:0000313" key="1">
    <source>
        <dbReference type="EMBL" id="CAH1799674.1"/>
    </source>
</evidence>
<dbReference type="AlphaFoldDB" id="A0A8J1TBM2"/>
<comment type="caution">
    <text evidence="1">The sequence shown here is derived from an EMBL/GenBank/DDBJ whole genome shotgun (WGS) entry which is preliminary data.</text>
</comment>
<accession>A0A8J1TBM2</accession>
<evidence type="ECO:0000313" key="2">
    <source>
        <dbReference type="Proteomes" id="UP000749559"/>
    </source>
</evidence>
<protein>
    <submittedName>
        <fullName evidence="1">Uncharacterized protein</fullName>
    </submittedName>
</protein>
<dbReference type="InterPro" id="IPR043159">
    <property type="entry name" value="Lectin_gal-bd_sf"/>
</dbReference>